<dbReference type="PANTHER" id="PTHR10728:SF39">
    <property type="entry name" value="CYTOSOLIC PHOSPHOLIPASE A2 GAMMA"/>
    <property type="match status" value="1"/>
</dbReference>
<feature type="domain" description="PLA2c" evidence="4">
    <location>
        <begin position="1"/>
        <end position="218"/>
    </location>
</feature>
<organism evidence="5 6">
    <name type="scientific">Phrynosoma platyrhinos</name>
    <name type="common">Desert horned lizard</name>
    <dbReference type="NCBI Taxonomy" id="52577"/>
    <lineage>
        <taxon>Eukaryota</taxon>
        <taxon>Metazoa</taxon>
        <taxon>Chordata</taxon>
        <taxon>Craniata</taxon>
        <taxon>Vertebrata</taxon>
        <taxon>Euteleostomi</taxon>
        <taxon>Lepidosauria</taxon>
        <taxon>Squamata</taxon>
        <taxon>Bifurcata</taxon>
        <taxon>Unidentata</taxon>
        <taxon>Episquamata</taxon>
        <taxon>Toxicofera</taxon>
        <taxon>Iguania</taxon>
        <taxon>Phrynosomatidae</taxon>
        <taxon>Phrynosomatinae</taxon>
        <taxon>Phrynosoma</taxon>
    </lineage>
</organism>
<keyword evidence="6" id="KW-1185">Reference proteome</keyword>
<evidence type="ECO:0000256" key="2">
    <source>
        <dbReference type="ARBA" id="ARBA00023098"/>
    </source>
</evidence>
<dbReference type="InterPro" id="IPR016035">
    <property type="entry name" value="Acyl_Trfase/lysoPLipase"/>
</dbReference>
<dbReference type="PROSITE" id="PS51210">
    <property type="entry name" value="PLA2C"/>
    <property type="match status" value="1"/>
</dbReference>
<dbReference type="Gene3D" id="3.40.1090.10">
    <property type="entry name" value="Cytosolic phospholipase A2 catalytic domain"/>
    <property type="match status" value="1"/>
</dbReference>
<keyword evidence="3" id="KW-0442">Lipid degradation</keyword>
<name>A0ABQ7TAD7_PHRPL</name>
<dbReference type="InterPro" id="IPR002642">
    <property type="entry name" value="LysoPLipase_cat_dom"/>
</dbReference>
<dbReference type="PANTHER" id="PTHR10728">
    <property type="entry name" value="CYTOSOLIC PHOSPHOLIPASE A2"/>
    <property type="match status" value="1"/>
</dbReference>
<dbReference type="Proteomes" id="UP000826234">
    <property type="component" value="Unassembled WGS sequence"/>
</dbReference>
<gene>
    <name evidence="5" type="ORF">JD844_001743</name>
</gene>
<evidence type="ECO:0000256" key="3">
    <source>
        <dbReference type="PROSITE-ProRule" id="PRU00555"/>
    </source>
</evidence>
<dbReference type="EMBL" id="JAIPUX010000521">
    <property type="protein sequence ID" value="KAH0626652.1"/>
    <property type="molecule type" value="Genomic_DNA"/>
</dbReference>
<protein>
    <recommendedName>
        <fullName evidence="4">PLA2c domain-containing protein</fullName>
    </recommendedName>
</protein>
<evidence type="ECO:0000256" key="1">
    <source>
        <dbReference type="ARBA" id="ARBA00022801"/>
    </source>
</evidence>
<evidence type="ECO:0000313" key="5">
    <source>
        <dbReference type="EMBL" id="KAH0626652.1"/>
    </source>
</evidence>
<accession>A0ABQ7TAD7</accession>
<keyword evidence="1 3" id="KW-0378">Hydrolase</keyword>
<evidence type="ECO:0000259" key="4">
    <source>
        <dbReference type="PROSITE" id="PS51210"/>
    </source>
</evidence>
<sequence length="218" mass="25027">MFIISGPEEKLKTLPVYKPVKAITGNIFNWIRHIHKTNSCILTWTWGSTSNFLYNMSDVKLPELRRKEVISLIDAGLAINSAYPLVLHPDRNVKLILSFDFSAGDPFETIKRTVEYCKIRGIKFPRINESELQDKDSPSNCYIFRGEGLSVMHFPLFNKVNCPGKIEEYRKMFKTFKLSYSDEEIGKLLTAAKKNVADVQQKIVEEIKYIVALPSQMS</sequence>
<keyword evidence="2 3" id="KW-0443">Lipid metabolism</keyword>
<dbReference type="SUPFAM" id="SSF52151">
    <property type="entry name" value="FabD/lysophospholipase-like"/>
    <property type="match status" value="1"/>
</dbReference>
<reference evidence="5 6" key="1">
    <citation type="journal article" date="2022" name="Gigascience">
        <title>A chromosome-level genome assembly and annotation of the desert horned lizard, Phrynosoma platyrhinos, provides insight into chromosomal rearrangements among reptiles.</title>
        <authorList>
            <person name="Koochekian N."/>
            <person name="Ascanio A."/>
            <person name="Farleigh K."/>
            <person name="Card D.C."/>
            <person name="Schield D.R."/>
            <person name="Castoe T.A."/>
            <person name="Jezkova T."/>
        </authorList>
    </citation>
    <scope>NUCLEOTIDE SEQUENCE [LARGE SCALE GENOMIC DNA]</scope>
    <source>
        <strain evidence="5">NK-2021</strain>
    </source>
</reference>
<comment type="caution">
    <text evidence="5">The sequence shown here is derived from an EMBL/GenBank/DDBJ whole genome shotgun (WGS) entry which is preliminary data.</text>
</comment>
<evidence type="ECO:0000313" key="6">
    <source>
        <dbReference type="Proteomes" id="UP000826234"/>
    </source>
</evidence>
<proteinExistence type="predicted"/>